<evidence type="ECO:0000256" key="2">
    <source>
        <dbReference type="SAM" id="Phobius"/>
    </source>
</evidence>
<keyword evidence="4" id="KW-1185">Reference proteome</keyword>
<feature type="region of interest" description="Disordered" evidence="1">
    <location>
        <begin position="1"/>
        <end position="266"/>
    </location>
</feature>
<protein>
    <submittedName>
        <fullName evidence="3">Uncharacterized protein</fullName>
    </submittedName>
</protein>
<accession>A0A1Q5PTN8</accession>
<sequence length="564" mass="57364">MTDELHDEPRRTRRELREAEREAGRRVRQESDAAAAAAGIAARERLRTSVEPARPVFASPASPRVPTRRSVTQGPVAPPRQVSGSESTAVLPLQHKPTGGNPPAVRRATPPAGFSSRELYARPATPPASPRPSLDQTVVSPPTPGRGLSQPAARAIETSAVRPFTPPAGARVRPSVAAAVAAPPVSPPSPTPAAGAPSAARVKPVTMPSPVPSAPGQPAATAPETPADDANVPSRRSMRDRSGKREVDEPTEVSRQRRKVVSMPRASAIRTVDESGQLTGILPVTAAVTQESDVVGGVGLAEEAGQAPVPPSGALQKLAGSAVGSVASDINDAAAALAAEVAADVEEPSFEALISGAETVISASPLFETAGPSAGPGTSLPMAPNVPATPAAVTPAASGSQAAVPPPPAAAAEGGVTRVSAWKRQAGAGQADSPVDAVDALISKTDPPKSLTGDVPSWTSATGVPVTAAKTADPETQSFADIIAAPVEKSTEAPAMQEAMRASAGQLGNAPAPPARRSRSWLLWLVLLTLSIAIGFGIWYAWANFFNESSAAVHSVMDWSSGGS</sequence>
<dbReference type="RefSeq" id="WP_073825903.1">
    <property type="nucleotide sequence ID" value="NZ_MQVS01000012.1"/>
</dbReference>
<evidence type="ECO:0000313" key="3">
    <source>
        <dbReference type="EMBL" id="OKL50938.1"/>
    </source>
</evidence>
<evidence type="ECO:0000313" key="4">
    <source>
        <dbReference type="Proteomes" id="UP000185612"/>
    </source>
</evidence>
<dbReference type="InParanoid" id="A0A1Q5PTN8"/>
<organism evidence="3 4">
    <name type="scientific">Buchananella hordeovulneris</name>
    <dbReference type="NCBI Taxonomy" id="52770"/>
    <lineage>
        <taxon>Bacteria</taxon>
        <taxon>Bacillati</taxon>
        <taxon>Actinomycetota</taxon>
        <taxon>Actinomycetes</taxon>
        <taxon>Actinomycetales</taxon>
        <taxon>Actinomycetaceae</taxon>
        <taxon>Buchananella</taxon>
    </lineage>
</organism>
<feature type="transmembrane region" description="Helical" evidence="2">
    <location>
        <begin position="521"/>
        <end position="542"/>
    </location>
</feature>
<feature type="region of interest" description="Disordered" evidence="1">
    <location>
        <begin position="391"/>
        <end position="411"/>
    </location>
</feature>
<dbReference type="AlphaFoldDB" id="A0A1Q5PTN8"/>
<feature type="compositionally biased region" description="Low complexity" evidence="1">
    <location>
        <begin position="167"/>
        <end position="183"/>
    </location>
</feature>
<keyword evidence="2" id="KW-0472">Membrane</keyword>
<feature type="compositionally biased region" description="Basic and acidic residues" evidence="1">
    <location>
        <begin position="237"/>
        <end position="255"/>
    </location>
</feature>
<proteinExistence type="predicted"/>
<feature type="compositionally biased region" description="Low complexity" evidence="1">
    <location>
        <begin position="216"/>
        <end position="230"/>
    </location>
</feature>
<evidence type="ECO:0000256" key="1">
    <source>
        <dbReference type="SAM" id="MobiDB-lite"/>
    </source>
</evidence>
<dbReference type="EMBL" id="MQVS01000012">
    <property type="protein sequence ID" value="OKL50938.1"/>
    <property type="molecule type" value="Genomic_DNA"/>
</dbReference>
<comment type="caution">
    <text evidence="3">The sequence shown here is derived from an EMBL/GenBank/DDBJ whole genome shotgun (WGS) entry which is preliminary data.</text>
</comment>
<reference evidence="4" key="1">
    <citation type="submission" date="2016-12" db="EMBL/GenBank/DDBJ databases">
        <authorList>
            <person name="Meng X."/>
        </authorList>
    </citation>
    <scope>NUCLEOTIDE SEQUENCE [LARGE SCALE GENOMIC DNA]</scope>
    <source>
        <strain evidence="4">DSM 20732</strain>
    </source>
</reference>
<name>A0A1Q5PTN8_9ACTO</name>
<dbReference type="Proteomes" id="UP000185612">
    <property type="component" value="Unassembled WGS sequence"/>
</dbReference>
<dbReference type="STRING" id="52770.BSZ40_09895"/>
<feature type="compositionally biased region" description="Low complexity" evidence="1">
    <location>
        <begin position="391"/>
        <end position="403"/>
    </location>
</feature>
<keyword evidence="2" id="KW-0812">Transmembrane</keyword>
<feature type="compositionally biased region" description="Low complexity" evidence="1">
    <location>
        <begin position="192"/>
        <end position="202"/>
    </location>
</feature>
<keyword evidence="2" id="KW-1133">Transmembrane helix</keyword>
<feature type="compositionally biased region" description="Basic and acidic residues" evidence="1">
    <location>
        <begin position="7"/>
        <end position="31"/>
    </location>
</feature>
<gene>
    <name evidence="3" type="ORF">BSZ40_09895</name>
</gene>